<dbReference type="OrthoDB" id="5100807at2759"/>
<dbReference type="PROSITE" id="PS50157">
    <property type="entry name" value="ZINC_FINGER_C2H2_2"/>
    <property type="match status" value="1"/>
</dbReference>
<comment type="caution">
    <text evidence="4">The sequence shown here is derived from an EMBL/GenBank/DDBJ whole genome shotgun (WGS) entry which is preliminary data.</text>
</comment>
<feature type="compositionally biased region" description="Low complexity" evidence="2">
    <location>
        <begin position="472"/>
        <end position="487"/>
    </location>
</feature>
<evidence type="ECO:0000259" key="3">
    <source>
        <dbReference type="PROSITE" id="PS50157"/>
    </source>
</evidence>
<proteinExistence type="predicted"/>
<dbReference type="GO" id="GO:0008270">
    <property type="term" value="F:zinc ion binding"/>
    <property type="evidence" value="ECO:0007669"/>
    <property type="project" value="UniProtKB-KW"/>
</dbReference>
<feature type="compositionally biased region" description="Acidic residues" evidence="2">
    <location>
        <begin position="88"/>
        <end position="97"/>
    </location>
</feature>
<feature type="compositionally biased region" description="Basic and acidic residues" evidence="2">
    <location>
        <begin position="243"/>
        <end position="262"/>
    </location>
</feature>
<feature type="region of interest" description="Disordered" evidence="2">
    <location>
        <begin position="217"/>
        <end position="270"/>
    </location>
</feature>
<evidence type="ECO:0000313" key="4">
    <source>
        <dbReference type="EMBL" id="KAJ4259623.1"/>
    </source>
</evidence>
<name>A0A9W8VGD1_9HYPO</name>
<sequence length="901" mass="100231">MDTDIPKITLTVWDWDNDMWERGSRRCIDTSCQYNSRDDPNYHPSVNDLAAYRQAIERNNSIQEWLATQQEPDAGDIQDSTRTPYSDDPADEIDETDSDHHTENKIISEQVYFRPSGFMRPADYELVASVRNWGNAPMLSYIMKNEISLQPETSQAAIEKFGRMIDDTGSTASRAATWGTQRVDVSNAVDIDSEPRRMAGNILIQTQPEEDIIARASSDITPSETQNKDKGPIESGYLKRSRSNSDGDRTQSSEDTPNKEAVHYSLLTPGPGWPSLLTPRTYLPATARGNNLPSVGSPHSHSESYSCTSPTSLRSPIDALGSITPGTSPKSTFSSLSASVSTKPVLDNPSAWHSIADVHDPADKWNDFAWKPTGISEMAPDSRRHRTSNHGLKLDIKRSKLQREPNPYDIDASASDESEETILTHVSHTKNQATSNSQHQAFTKTPIPMTGKRQVGLARVKVDIISMGGLSGLSQSNYESSESSVNELETDTEEETEEPTVIRTRTHEAESGNSNRSEFIPPIGSSDGNRDASSSSTNSNRNRSDNPVGDDSSARRDPNKQPKMKVPEPSNKKNARRFACPYQVFEPGQGCFKPGPRNPSGGCAGIQRLKQHLSRRHMQSYRCTKCWKSFEKKESVGTHNSQQTSCRAREMPTTERLMSRESEVKLEKLGCSGSAEETWLKMFQLLIPNMQDRDLQSLRSQVYPYYLLSGSLELPPISFPGASFQLQQSFPATATEGFEVETQASQPLRLFSPTMTPSHTVYMPLLHAPASYELPTDTQYLQFSRTSQSGAPSQTPDSDPQASTQTLPTSRSSEAAVSAPEESLENGRLRRHLEMFRTRHSRAETQISEFQEANHNAQAEVSRADEIIDNLIASAEGLPSHVYDRLFEVSEILSTVKRKLR</sequence>
<feature type="compositionally biased region" description="Acidic residues" evidence="2">
    <location>
        <begin position="488"/>
        <end position="498"/>
    </location>
</feature>
<evidence type="ECO:0000256" key="1">
    <source>
        <dbReference type="PROSITE-ProRule" id="PRU00042"/>
    </source>
</evidence>
<feature type="compositionally biased region" description="Low complexity" evidence="2">
    <location>
        <begin position="810"/>
        <end position="821"/>
    </location>
</feature>
<feature type="region of interest" description="Disordered" evidence="2">
    <location>
        <begin position="288"/>
        <end position="335"/>
    </location>
</feature>
<feature type="region of interest" description="Disordered" evidence="2">
    <location>
        <begin position="374"/>
        <end position="393"/>
    </location>
</feature>
<feature type="compositionally biased region" description="Low complexity" evidence="2">
    <location>
        <begin position="524"/>
        <end position="541"/>
    </location>
</feature>
<dbReference type="EMBL" id="JAOQAZ010000014">
    <property type="protein sequence ID" value="KAJ4259623.1"/>
    <property type="molecule type" value="Genomic_DNA"/>
</dbReference>
<feature type="compositionally biased region" description="Polar residues" evidence="2">
    <location>
        <begin position="288"/>
        <end position="314"/>
    </location>
</feature>
<gene>
    <name evidence="4" type="ORF">NW762_007553</name>
</gene>
<feature type="region of interest" description="Disordered" evidence="2">
    <location>
        <begin position="70"/>
        <end position="105"/>
    </location>
</feature>
<feature type="compositionally biased region" description="Polar residues" evidence="2">
    <location>
        <begin position="785"/>
        <end position="809"/>
    </location>
</feature>
<feature type="region of interest" description="Disordered" evidence="2">
    <location>
        <begin position="785"/>
        <end position="825"/>
    </location>
</feature>
<keyword evidence="5" id="KW-1185">Reference proteome</keyword>
<keyword evidence="1" id="KW-0479">Metal-binding</keyword>
<keyword evidence="1" id="KW-0863">Zinc-finger</keyword>
<dbReference type="InterPro" id="IPR013087">
    <property type="entry name" value="Znf_C2H2_type"/>
</dbReference>
<protein>
    <recommendedName>
        <fullName evidence="3">C2H2-type domain-containing protein</fullName>
    </recommendedName>
</protein>
<evidence type="ECO:0000313" key="5">
    <source>
        <dbReference type="Proteomes" id="UP001152049"/>
    </source>
</evidence>
<feature type="domain" description="C2H2-type" evidence="3">
    <location>
        <begin position="621"/>
        <end position="648"/>
    </location>
</feature>
<feature type="compositionally biased region" description="Polar residues" evidence="2">
    <location>
        <begin position="429"/>
        <end position="443"/>
    </location>
</feature>
<organism evidence="4 5">
    <name type="scientific">Fusarium torreyae</name>
    <dbReference type="NCBI Taxonomy" id="1237075"/>
    <lineage>
        <taxon>Eukaryota</taxon>
        <taxon>Fungi</taxon>
        <taxon>Dikarya</taxon>
        <taxon>Ascomycota</taxon>
        <taxon>Pezizomycotina</taxon>
        <taxon>Sordariomycetes</taxon>
        <taxon>Hypocreomycetidae</taxon>
        <taxon>Hypocreales</taxon>
        <taxon>Nectriaceae</taxon>
        <taxon>Fusarium</taxon>
    </lineage>
</organism>
<dbReference type="AlphaFoldDB" id="A0A9W8VGD1"/>
<feature type="region of interest" description="Disordered" evidence="2">
    <location>
        <begin position="470"/>
        <end position="575"/>
    </location>
</feature>
<evidence type="ECO:0000256" key="2">
    <source>
        <dbReference type="SAM" id="MobiDB-lite"/>
    </source>
</evidence>
<dbReference type="Proteomes" id="UP001152049">
    <property type="component" value="Unassembled WGS sequence"/>
</dbReference>
<feature type="region of interest" description="Disordered" evidence="2">
    <location>
        <begin position="429"/>
        <end position="448"/>
    </location>
</feature>
<keyword evidence="1" id="KW-0862">Zinc</keyword>
<accession>A0A9W8VGD1</accession>
<reference evidence="4" key="1">
    <citation type="submission" date="2022-09" db="EMBL/GenBank/DDBJ databases">
        <title>Fusarium specimens isolated from Avocado Roots.</title>
        <authorList>
            <person name="Stajich J."/>
            <person name="Roper C."/>
            <person name="Heimlech-Rivalta G."/>
        </authorList>
    </citation>
    <scope>NUCLEOTIDE SEQUENCE</scope>
    <source>
        <strain evidence="4">CF00136</strain>
    </source>
</reference>